<evidence type="ECO:0000313" key="3">
    <source>
        <dbReference type="Proteomes" id="UP001597171"/>
    </source>
</evidence>
<proteinExistence type="inferred from homology"/>
<comment type="caution">
    <text evidence="2">The sequence shown here is derived from an EMBL/GenBank/DDBJ whole genome shotgun (WGS) entry which is preliminary data.</text>
</comment>
<gene>
    <name evidence="1" type="primary">slyX</name>
    <name evidence="2" type="ORF">ACFQ4O_15385</name>
</gene>
<dbReference type="Gene3D" id="1.20.5.300">
    <property type="match status" value="1"/>
</dbReference>
<accession>A0ABW3ZAS3</accession>
<name>A0ABW3ZAS3_9HYPH</name>
<organism evidence="2 3">
    <name type="scientific">Methylopila musalis</name>
    <dbReference type="NCBI Taxonomy" id="1134781"/>
    <lineage>
        <taxon>Bacteria</taxon>
        <taxon>Pseudomonadati</taxon>
        <taxon>Pseudomonadota</taxon>
        <taxon>Alphaproteobacteria</taxon>
        <taxon>Hyphomicrobiales</taxon>
        <taxon>Methylopilaceae</taxon>
        <taxon>Methylopila</taxon>
    </lineage>
</organism>
<dbReference type="HAMAP" id="MF_00715">
    <property type="entry name" value="SlyX"/>
    <property type="match status" value="1"/>
</dbReference>
<keyword evidence="3" id="KW-1185">Reference proteome</keyword>
<dbReference type="Pfam" id="PF04102">
    <property type="entry name" value="SlyX"/>
    <property type="match status" value="1"/>
</dbReference>
<dbReference type="PANTHER" id="PTHR36508:SF1">
    <property type="entry name" value="PROTEIN SLYX"/>
    <property type="match status" value="1"/>
</dbReference>
<comment type="similarity">
    <text evidence="1">Belongs to the SlyX family.</text>
</comment>
<sequence>MSDAAALAERIDVLETRLAYQDEAIETLNETITAQWTVIDRLKREVAMLSERLEEAASGAQPVDRPPPHY</sequence>
<dbReference type="EMBL" id="JBHTMX010000216">
    <property type="protein sequence ID" value="MFD1333381.1"/>
    <property type="molecule type" value="Genomic_DNA"/>
</dbReference>
<dbReference type="InterPro" id="IPR007236">
    <property type="entry name" value="SlyX"/>
</dbReference>
<dbReference type="Proteomes" id="UP001597171">
    <property type="component" value="Unassembled WGS sequence"/>
</dbReference>
<dbReference type="RefSeq" id="WP_378776888.1">
    <property type="nucleotide sequence ID" value="NZ_JBHTMX010000216.1"/>
</dbReference>
<reference evidence="3" key="1">
    <citation type="journal article" date="2019" name="Int. J. Syst. Evol. Microbiol.">
        <title>The Global Catalogue of Microorganisms (GCM) 10K type strain sequencing project: providing services to taxonomists for standard genome sequencing and annotation.</title>
        <authorList>
            <consortium name="The Broad Institute Genomics Platform"/>
            <consortium name="The Broad Institute Genome Sequencing Center for Infectious Disease"/>
            <person name="Wu L."/>
            <person name="Ma J."/>
        </authorList>
    </citation>
    <scope>NUCLEOTIDE SEQUENCE [LARGE SCALE GENOMIC DNA]</scope>
    <source>
        <strain evidence="3">CCUG 61696</strain>
    </source>
</reference>
<protein>
    <recommendedName>
        <fullName evidence="1">Protein SlyX homolog</fullName>
    </recommendedName>
</protein>
<evidence type="ECO:0000313" key="2">
    <source>
        <dbReference type="EMBL" id="MFD1333381.1"/>
    </source>
</evidence>
<dbReference type="PANTHER" id="PTHR36508">
    <property type="entry name" value="PROTEIN SLYX"/>
    <property type="match status" value="1"/>
</dbReference>
<evidence type="ECO:0000256" key="1">
    <source>
        <dbReference type="HAMAP-Rule" id="MF_00715"/>
    </source>
</evidence>